<dbReference type="SUPFAM" id="SSF53474">
    <property type="entry name" value="alpha/beta-Hydrolases"/>
    <property type="match status" value="1"/>
</dbReference>
<accession>A0ABT5KF44</accession>
<dbReference type="InterPro" id="IPR029058">
    <property type="entry name" value="AB_hydrolase_fold"/>
</dbReference>
<dbReference type="EMBL" id="JAQQXT010000007">
    <property type="protein sequence ID" value="MDC8772536.1"/>
    <property type="molecule type" value="Genomic_DNA"/>
</dbReference>
<dbReference type="PANTHER" id="PTHR36837:SF2">
    <property type="entry name" value="POLY(3-HYDROXYALKANOATE) POLYMERASE SUBUNIT PHAC"/>
    <property type="match status" value="1"/>
</dbReference>
<keyword evidence="2" id="KW-1185">Reference proteome</keyword>
<gene>
    <name evidence="1" type="ORF">PRZ03_13215</name>
</gene>
<dbReference type="PANTHER" id="PTHR36837">
    <property type="entry name" value="POLY(3-HYDROXYALKANOATE) POLYMERASE SUBUNIT PHAC"/>
    <property type="match status" value="1"/>
</dbReference>
<comment type="caution">
    <text evidence="1">The sequence shown here is derived from an EMBL/GenBank/DDBJ whole genome shotgun (WGS) entry which is preliminary data.</text>
</comment>
<dbReference type="InterPro" id="IPR051321">
    <property type="entry name" value="PHA/PHB_synthase"/>
</dbReference>
<organism evidence="1 2">
    <name type="scientific">Roseateles albus</name>
    <dbReference type="NCBI Taxonomy" id="2987525"/>
    <lineage>
        <taxon>Bacteria</taxon>
        <taxon>Pseudomonadati</taxon>
        <taxon>Pseudomonadota</taxon>
        <taxon>Betaproteobacteria</taxon>
        <taxon>Burkholderiales</taxon>
        <taxon>Sphaerotilaceae</taxon>
        <taxon>Roseateles</taxon>
    </lineage>
</organism>
<evidence type="ECO:0000313" key="2">
    <source>
        <dbReference type="Proteomes" id="UP001221189"/>
    </source>
</evidence>
<dbReference type="Pfam" id="PF11339">
    <property type="entry name" value="DUF3141"/>
    <property type="match status" value="1"/>
</dbReference>
<proteinExistence type="predicted"/>
<dbReference type="Gene3D" id="3.40.50.1820">
    <property type="entry name" value="alpha/beta hydrolase"/>
    <property type="match status" value="1"/>
</dbReference>
<dbReference type="Proteomes" id="UP001221189">
    <property type="component" value="Unassembled WGS sequence"/>
</dbReference>
<sequence>MFNQNFFAATGPSWVENLPAKHALTYWIDAWQRSVLTLDVLRERGNVYAQHAKSGKPPVLVFDFETILDARDFELPANYALVRITPPAEHPTDPAKRPFVVIDPRAGHGPGIGGFKPDSEIGIALQAGHPCYFFSFFPEPMPGQTIEAVARAELKFLQHVGELHPGAEGKPFVIGNCQGGWALMLLAAAQPESVGPILLAGAPVSYWAGVEGKHPMRYSGGLMGGSWLASLTGDLGNGKFDGAHLVSNFEKLNPANTYWSKLYNLYAQVDTERERFLDFERWWGGHYLMNKAEMDWIVQNLFVGNRLARGGVQTADGAVQIDLRKIRAPIIVFASWGDNITPPQQALNWIADLYADTSEIRAHEQTIVYCLHEKVGHLGIFVSAGVAKKETTEIAAALDLIDMLPPGLYEMTIEDTAPEMSHLELTDGRYLSTFHPREVSDILALDDGREDEQAFDVARRVAEINQANYDKFLSPVVRAVANEPSAKLARKLNPARMERWLVSDKNPALWPVKAVAETVRQQRHPVAPDNPFVLAEQAGSAWIEQTLNSYRDARDTVQEQLFLSIYNSPLLSAALPDAEQAPERAAVPAHTHASDEACIEQGSALDAGMRMLIHIASDGSGLDERPLRMMQLLLQEAHAAGETSLTLADLKRSAKTQHRALLLDRSRAIAALPQMLPDPAQAHSAFALVRKIARAQGPLSEAHAKRLAQLEQALHLQPVVEASSASAEAVSAIEPTPNTGAAAHE</sequence>
<protein>
    <submittedName>
        <fullName evidence="1">DUF3141 domain-containing protein</fullName>
    </submittedName>
</protein>
<dbReference type="RefSeq" id="WP_273600723.1">
    <property type="nucleotide sequence ID" value="NZ_JAQQXT010000007.1"/>
</dbReference>
<dbReference type="InterPro" id="IPR024501">
    <property type="entry name" value="DUF3141"/>
</dbReference>
<reference evidence="1 2" key="1">
    <citation type="submission" date="2022-10" db="EMBL/GenBank/DDBJ databases">
        <title>Paucibacter sp. hw1 Genome sequencing.</title>
        <authorList>
            <person name="Park S."/>
        </authorList>
    </citation>
    <scope>NUCLEOTIDE SEQUENCE [LARGE SCALE GENOMIC DNA]</scope>
    <source>
        <strain evidence="2">hw1</strain>
    </source>
</reference>
<name>A0ABT5KF44_9BURK</name>
<evidence type="ECO:0000313" key="1">
    <source>
        <dbReference type="EMBL" id="MDC8772536.1"/>
    </source>
</evidence>